<dbReference type="GO" id="GO:0005737">
    <property type="term" value="C:cytoplasm"/>
    <property type="evidence" value="ECO:0007669"/>
    <property type="project" value="TreeGrafter"/>
</dbReference>
<gene>
    <name evidence="2" type="ORF">SAMN04489745_1564</name>
</gene>
<dbReference type="SUPFAM" id="SSF51735">
    <property type="entry name" value="NAD(P)-binding Rossmann-fold domains"/>
    <property type="match status" value="1"/>
</dbReference>
<dbReference type="InterPro" id="IPR051783">
    <property type="entry name" value="NAD(P)-dependent_oxidoreduct"/>
</dbReference>
<dbReference type="InterPro" id="IPR001509">
    <property type="entry name" value="Epimerase_deHydtase"/>
</dbReference>
<reference evidence="2 3" key="1">
    <citation type="submission" date="2016-10" db="EMBL/GenBank/DDBJ databases">
        <authorList>
            <person name="de Groot N.N."/>
        </authorList>
    </citation>
    <scope>NUCLEOTIDE SEQUENCE [LARGE SCALE GENOMIC DNA]</scope>
    <source>
        <strain evidence="2 3">DSM 10495</strain>
    </source>
</reference>
<dbReference type="PANTHER" id="PTHR48079:SF6">
    <property type="entry name" value="NAD(P)-BINDING DOMAIN-CONTAINING PROTEIN-RELATED"/>
    <property type="match status" value="1"/>
</dbReference>
<dbReference type="EMBL" id="FNSN01000003">
    <property type="protein sequence ID" value="SEB90648.1"/>
    <property type="molecule type" value="Genomic_DNA"/>
</dbReference>
<dbReference type="Pfam" id="PF01370">
    <property type="entry name" value="Epimerase"/>
    <property type="match status" value="1"/>
</dbReference>
<evidence type="ECO:0000259" key="1">
    <source>
        <dbReference type="Pfam" id="PF01370"/>
    </source>
</evidence>
<accession>A0A1H4N757</accession>
<dbReference type="InterPro" id="IPR036291">
    <property type="entry name" value="NAD(P)-bd_dom_sf"/>
</dbReference>
<dbReference type="Proteomes" id="UP000182652">
    <property type="component" value="Unassembled WGS sequence"/>
</dbReference>
<dbReference type="RefSeq" id="WP_074784149.1">
    <property type="nucleotide sequence ID" value="NZ_FNSN01000003.1"/>
</dbReference>
<dbReference type="Gene3D" id="3.40.50.720">
    <property type="entry name" value="NAD(P)-binding Rossmann-like Domain"/>
    <property type="match status" value="1"/>
</dbReference>
<dbReference type="GO" id="GO:0004029">
    <property type="term" value="F:aldehyde dehydrogenase (NAD+) activity"/>
    <property type="evidence" value="ECO:0007669"/>
    <property type="project" value="TreeGrafter"/>
</dbReference>
<feature type="domain" description="NAD-dependent epimerase/dehydratase" evidence="1">
    <location>
        <begin position="3"/>
        <end position="224"/>
    </location>
</feature>
<name>A0A1H4N757_9MICC</name>
<dbReference type="AlphaFoldDB" id="A0A1H4N757"/>
<evidence type="ECO:0000313" key="3">
    <source>
        <dbReference type="Proteomes" id="UP000182652"/>
    </source>
</evidence>
<dbReference type="PANTHER" id="PTHR48079">
    <property type="entry name" value="PROTEIN YEEZ"/>
    <property type="match status" value="1"/>
</dbReference>
<keyword evidence="3" id="KW-1185">Reference proteome</keyword>
<proteinExistence type="predicted"/>
<evidence type="ECO:0000313" key="2">
    <source>
        <dbReference type="EMBL" id="SEB90648.1"/>
    </source>
</evidence>
<protein>
    <submittedName>
        <fullName evidence="2">UDP-glucose 4-epimerase</fullName>
    </submittedName>
</protein>
<dbReference type="STRING" id="156980.SAMN04489745_1564"/>
<organism evidence="2 3">
    <name type="scientific">Arthrobacter woluwensis</name>
    <dbReference type="NCBI Taxonomy" id="156980"/>
    <lineage>
        <taxon>Bacteria</taxon>
        <taxon>Bacillati</taxon>
        <taxon>Actinomycetota</taxon>
        <taxon>Actinomycetes</taxon>
        <taxon>Micrococcales</taxon>
        <taxon>Micrococcaceae</taxon>
        <taxon>Arthrobacter</taxon>
    </lineage>
</organism>
<sequence length="317" mass="33025">MKVAVTGATGFVGRHVVRGLLDAGHEVVALVRTLPLGDSTAAALHGATTRETGDLERIDDCASLFAGVDAVVHLAARVHRMAEDSEDPLAAHRAANTDLTRRLADGAAAAGVSSFVFLSSIKVNGERTTGTPFSASDAPRPADPYGVSKWEAEQALAAVCARSALRGTSVRIPMVYGPGNKGNVQRLLGAIRRGLPLPLASVRNRRTMVAVGNVVSAIRYALDDDSERYQLILAADARPVSTAELCRALGAAAGRPARLAPCPPALLRLAARLVGKGAEADRLTEDLEVRVSGSAPDFSWAPPVSFDEGIRSLADGG</sequence>